<feature type="region of interest" description="Disordered" evidence="1">
    <location>
        <begin position="1"/>
        <end position="147"/>
    </location>
</feature>
<accession>A0AAN8P3X4</accession>
<feature type="compositionally biased region" description="Basic residues" evidence="1">
    <location>
        <begin position="41"/>
        <end position="50"/>
    </location>
</feature>
<evidence type="ECO:0000313" key="3">
    <source>
        <dbReference type="Proteomes" id="UP001372834"/>
    </source>
</evidence>
<protein>
    <submittedName>
        <fullName evidence="2">Uncharacterized protein</fullName>
    </submittedName>
</protein>
<sequence>MASVNVEAEKRFNGREKKRRKDKGGSGKLICNHFTEDSRHPRGIRRRGRRNSSNEKFKNCDEKEPERYLSGVRSASGRKKTQRDVRDRETERERERWGAERKQLRKIITETKKGDSAGEDVDAENEVKNLRSDDPNVAEDRISSAEN</sequence>
<gene>
    <name evidence="2" type="ORF">RUM43_012348</name>
</gene>
<evidence type="ECO:0000313" key="2">
    <source>
        <dbReference type="EMBL" id="KAK6619591.1"/>
    </source>
</evidence>
<organism evidence="2 3">
    <name type="scientific">Polyplax serrata</name>
    <name type="common">Common mouse louse</name>
    <dbReference type="NCBI Taxonomy" id="468196"/>
    <lineage>
        <taxon>Eukaryota</taxon>
        <taxon>Metazoa</taxon>
        <taxon>Ecdysozoa</taxon>
        <taxon>Arthropoda</taxon>
        <taxon>Hexapoda</taxon>
        <taxon>Insecta</taxon>
        <taxon>Pterygota</taxon>
        <taxon>Neoptera</taxon>
        <taxon>Paraneoptera</taxon>
        <taxon>Psocodea</taxon>
        <taxon>Troctomorpha</taxon>
        <taxon>Phthiraptera</taxon>
        <taxon>Anoplura</taxon>
        <taxon>Polyplacidae</taxon>
        <taxon>Polyplax</taxon>
    </lineage>
</organism>
<proteinExistence type="predicted"/>
<feature type="compositionally biased region" description="Basic and acidic residues" evidence="1">
    <location>
        <begin position="52"/>
        <end position="67"/>
    </location>
</feature>
<evidence type="ECO:0000256" key="1">
    <source>
        <dbReference type="SAM" id="MobiDB-lite"/>
    </source>
</evidence>
<comment type="caution">
    <text evidence="2">The sequence shown here is derived from an EMBL/GenBank/DDBJ whole genome shotgun (WGS) entry which is preliminary data.</text>
</comment>
<dbReference type="AlphaFoldDB" id="A0AAN8P3X4"/>
<feature type="compositionally biased region" description="Basic and acidic residues" evidence="1">
    <location>
        <begin position="125"/>
        <end position="147"/>
    </location>
</feature>
<dbReference type="EMBL" id="JAWJWE010000040">
    <property type="protein sequence ID" value="KAK6619591.1"/>
    <property type="molecule type" value="Genomic_DNA"/>
</dbReference>
<feature type="compositionally biased region" description="Basic and acidic residues" evidence="1">
    <location>
        <begin position="82"/>
        <end position="116"/>
    </location>
</feature>
<dbReference type="Proteomes" id="UP001372834">
    <property type="component" value="Unassembled WGS sequence"/>
</dbReference>
<reference evidence="2 3" key="1">
    <citation type="submission" date="2023-10" db="EMBL/GenBank/DDBJ databases">
        <title>Genomes of two closely related lineages of the louse Polyplax serrata with different host specificities.</title>
        <authorList>
            <person name="Martinu J."/>
            <person name="Tarabai H."/>
            <person name="Stefka J."/>
            <person name="Hypsa V."/>
        </authorList>
    </citation>
    <scope>NUCLEOTIDE SEQUENCE [LARGE SCALE GENOMIC DNA]</scope>
    <source>
        <strain evidence="2">HR10_N</strain>
    </source>
</reference>
<name>A0AAN8P3X4_POLSC</name>